<feature type="transmembrane region" description="Helical" evidence="10">
    <location>
        <begin position="361"/>
        <end position="386"/>
    </location>
</feature>
<comment type="similarity">
    <text evidence="3">Belongs to the CitM (TC 2.A.11) transporter family.</text>
</comment>
<keyword evidence="6 10" id="KW-0812">Transmembrane</keyword>
<keyword evidence="13" id="KW-1185">Reference proteome</keyword>
<keyword evidence="7" id="KW-0059">Arsenical resistance</keyword>
<feature type="domain" description="Citrate transporter-like" evidence="11">
    <location>
        <begin position="10"/>
        <end position="318"/>
    </location>
</feature>
<evidence type="ECO:0000256" key="6">
    <source>
        <dbReference type="ARBA" id="ARBA00022692"/>
    </source>
</evidence>
<feature type="transmembrane region" description="Helical" evidence="10">
    <location>
        <begin position="116"/>
        <end position="136"/>
    </location>
</feature>
<evidence type="ECO:0000256" key="3">
    <source>
        <dbReference type="ARBA" id="ARBA00009843"/>
    </source>
</evidence>
<evidence type="ECO:0000313" key="12">
    <source>
        <dbReference type="EMBL" id="PWH07377.1"/>
    </source>
</evidence>
<evidence type="ECO:0000256" key="10">
    <source>
        <dbReference type="SAM" id="Phobius"/>
    </source>
</evidence>
<evidence type="ECO:0000313" key="13">
    <source>
        <dbReference type="Proteomes" id="UP000245590"/>
    </source>
</evidence>
<feature type="transmembrane region" description="Helical" evidence="10">
    <location>
        <begin position="200"/>
        <end position="219"/>
    </location>
</feature>
<dbReference type="InterPro" id="IPR004680">
    <property type="entry name" value="Cit_transptr-like_dom"/>
</dbReference>
<keyword evidence="4" id="KW-0813">Transport</keyword>
<keyword evidence="5" id="KW-1003">Cell membrane</keyword>
<feature type="transmembrane region" description="Helical" evidence="10">
    <location>
        <begin position="77"/>
        <end position="96"/>
    </location>
</feature>
<evidence type="ECO:0000256" key="9">
    <source>
        <dbReference type="ARBA" id="ARBA00023136"/>
    </source>
</evidence>
<evidence type="ECO:0000256" key="2">
    <source>
        <dbReference type="ARBA" id="ARBA00006433"/>
    </source>
</evidence>
<dbReference type="PRINTS" id="PR00758">
    <property type="entry name" value="ARSENICPUMP"/>
</dbReference>
<feature type="transmembrane region" description="Helical" evidence="10">
    <location>
        <begin position="157"/>
        <end position="180"/>
    </location>
</feature>
<dbReference type="Proteomes" id="UP000245590">
    <property type="component" value="Unassembled WGS sequence"/>
</dbReference>
<organism evidence="12 13">
    <name type="scientific">Brachybacterium endophyticum</name>
    <dbReference type="NCBI Taxonomy" id="2182385"/>
    <lineage>
        <taxon>Bacteria</taxon>
        <taxon>Bacillati</taxon>
        <taxon>Actinomycetota</taxon>
        <taxon>Actinomycetes</taxon>
        <taxon>Micrococcales</taxon>
        <taxon>Dermabacteraceae</taxon>
        <taxon>Brachybacterium</taxon>
    </lineage>
</organism>
<evidence type="ECO:0000256" key="4">
    <source>
        <dbReference type="ARBA" id="ARBA00022448"/>
    </source>
</evidence>
<feature type="transmembrane region" description="Helical" evidence="10">
    <location>
        <begin position="226"/>
        <end position="243"/>
    </location>
</feature>
<dbReference type="GO" id="GO:0005886">
    <property type="term" value="C:plasma membrane"/>
    <property type="evidence" value="ECO:0007669"/>
    <property type="project" value="UniProtKB-SubCell"/>
</dbReference>
<gene>
    <name evidence="12" type="ORF">DEO23_01670</name>
</gene>
<protein>
    <submittedName>
        <fullName evidence="12">Arsenic transporter</fullName>
    </submittedName>
</protein>
<feature type="transmembrane region" description="Helical" evidence="10">
    <location>
        <begin position="255"/>
        <end position="273"/>
    </location>
</feature>
<keyword evidence="8 10" id="KW-1133">Transmembrane helix</keyword>
<dbReference type="InterPro" id="IPR000802">
    <property type="entry name" value="Arsenical_pump_ArsB"/>
</dbReference>
<proteinExistence type="inferred from homology"/>
<evidence type="ECO:0000259" key="11">
    <source>
        <dbReference type="Pfam" id="PF03600"/>
    </source>
</evidence>
<dbReference type="PANTHER" id="PTHR43302">
    <property type="entry name" value="TRANSPORTER ARSB-RELATED"/>
    <property type="match status" value="1"/>
</dbReference>
<comment type="subcellular location">
    <subcellularLocation>
        <location evidence="1">Cell membrane</location>
        <topology evidence="1">Multi-pass membrane protein</topology>
    </subcellularLocation>
</comment>
<evidence type="ECO:0000256" key="1">
    <source>
        <dbReference type="ARBA" id="ARBA00004651"/>
    </source>
</evidence>
<dbReference type="Pfam" id="PF03600">
    <property type="entry name" value="CitMHS"/>
    <property type="match status" value="1"/>
</dbReference>
<comment type="similarity">
    <text evidence="2">Belongs to the ArsB family.</text>
</comment>
<sequence length="387" mass="39398">MRDHPGAVATSVLVLLAAVCAVGGLLPSADLAALAERVLPVLGFVAAITVVAELALEAGLLDVIARGIAVASGGRTVALWAASCALAVVCTAFFSLDTTAVIMTPVVVLMAQGIGAPPIPFALATVWLANTASLLLPISNLTNLLARQAMGGGTLAFLARSAAPAAVAIVVPLLILALVFRRDLTGRFAAPPPPTVEDRTLLHLSAVVVLVLLPLLVVIHQAWIPATGAALVLLIAVAVRRPAVIRARLLPWQPLAIALALFVLVGTVHAQGLDAPLLRAADGGTGPLGLLRTAAAAAVSANVLDNLPAFLLLEPAAADDPRSLMALLIGVNAGVLVTPWASLATLLWHHRIADMGVRISWGRFMALGALAVVVTVPLATLALALVG</sequence>
<dbReference type="GO" id="GO:0046685">
    <property type="term" value="P:response to arsenic-containing substance"/>
    <property type="evidence" value="ECO:0007669"/>
    <property type="project" value="UniProtKB-KW"/>
</dbReference>
<name>A0A2U2RNC2_9MICO</name>
<evidence type="ECO:0000256" key="8">
    <source>
        <dbReference type="ARBA" id="ARBA00022989"/>
    </source>
</evidence>
<comment type="caution">
    <text evidence="12">The sequence shown here is derived from an EMBL/GenBank/DDBJ whole genome shotgun (WGS) entry which is preliminary data.</text>
</comment>
<feature type="transmembrane region" description="Helical" evidence="10">
    <location>
        <begin position="285"/>
        <end position="304"/>
    </location>
</feature>
<dbReference type="EMBL" id="QFKX01000001">
    <property type="protein sequence ID" value="PWH07377.1"/>
    <property type="molecule type" value="Genomic_DNA"/>
</dbReference>
<feature type="transmembrane region" description="Helical" evidence="10">
    <location>
        <begin position="324"/>
        <end position="349"/>
    </location>
</feature>
<feature type="transmembrane region" description="Helical" evidence="10">
    <location>
        <begin position="41"/>
        <end position="65"/>
    </location>
</feature>
<evidence type="ECO:0000256" key="7">
    <source>
        <dbReference type="ARBA" id="ARBA00022849"/>
    </source>
</evidence>
<evidence type="ECO:0000256" key="5">
    <source>
        <dbReference type="ARBA" id="ARBA00022475"/>
    </source>
</evidence>
<dbReference type="AlphaFoldDB" id="A0A2U2RNC2"/>
<dbReference type="OrthoDB" id="9774335at2"/>
<keyword evidence="9 10" id="KW-0472">Membrane</keyword>
<reference evidence="12 13" key="1">
    <citation type="submission" date="2018-05" db="EMBL/GenBank/DDBJ databases">
        <title>Brachybacterium sp. M1HQ-2T, whole genome shotgun sequence.</title>
        <authorList>
            <person name="Tuo L."/>
        </authorList>
    </citation>
    <scope>NUCLEOTIDE SEQUENCE [LARGE SCALE GENOMIC DNA]</scope>
    <source>
        <strain evidence="12 13">M1HQ-2</strain>
    </source>
</reference>
<dbReference type="GO" id="GO:0015105">
    <property type="term" value="F:arsenite transmembrane transporter activity"/>
    <property type="evidence" value="ECO:0007669"/>
    <property type="project" value="InterPro"/>
</dbReference>
<dbReference type="PANTHER" id="PTHR43302:SF5">
    <property type="entry name" value="TRANSPORTER ARSB-RELATED"/>
    <property type="match status" value="1"/>
</dbReference>
<accession>A0A2U2RNC2</accession>